<proteinExistence type="predicted"/>
<keyword evidence="1" id="KW-0812">Transmembrane</keyword>
<protein>
    <submittedName>
        <fullName evidence="2">Uncharacterized protein</fullName>
    </submittedName>
</protein>
<evidence type="ECO:0000256" key="1">
    <source>
        <dbReference type="SAM" id="Phobius"/>
    </source>
</evidence>
<dbReference type="EMBL" id="WESC01000009">
    <property type="protein sequence ID" value="KAB7739704.1"/>
    <property type="molecule type" value="Genomic_DNA"/>
</dbReference>
<dbReference type="Proteomes" id="UP000468901">
    <property type="component" value="Unassembled WGS sequence"/>
</dbReference>
<evidence type="ECO:0000313" key="2">
    <source>
        <dbReference type="EMBL" id="KAB7739704.1"/>
    </source>
</evidence>
<keyword evidence="1" id="KW-1133">Transmembrane helix</keyword>
<feature type="transmembrane region" description="Helical" evidence="1">
    <location>
        <begin position="6"/>
        <end position="28"/>
    </location>
</feature>
<comment type="caution">
    <text evidence="2">The sequence shown here is derived from an EMBL/GenBank/DDBJ whole genome shotgun (WGS) entry which is preliminary data.</text>
</comment>
<gene>
    <name evidence="2" type="ORF">F2P47_11560</name>
</gene>
<evidence type="ECO:0000313" key="3">
    <source>
        <dbReference type="Proteomes" id="UP000468901"/>
    </source>
</evidence>
<sequence length="120" mass="13042">MSAVDLTSTWIPLGILGVLLLYMIHLFLQERRISRELLAAEAVAPATPEPIEAPAVAAPVVEAAPVEAKVAEPVSEKPTAKRSLVWRTAWIWLPFLIGVGGQAYLDHKPLIDPLLQKAMS</sequence>
<dbReference type="AlphaFoldDB" id="A0A6N6VI59"/>
<organism evidence="2 3">
    <name type="scientific">Parvibaculum sedimenti</name>
    <dbReference type="NCBI Taxonomy" id="2608632"/>
    <lineage>
        <taxon>Bacteria</taxon>
        <taxon>Pseudomonadati</taxon>
        <taxon>Pseudomonadota</taxon>
        <taxon>Alphaproteobacteria</taxon>
        <taxon>Hyphomicrobiales</taxon>
        <taxon>Parvibaculaceae</taxon>
        <taxon>Parvibaculum</taxon>
    </lineage>
</organism>
<keyword evidence="1" id="KW-0472">Membrane</keyword>
<name>A0A6N6VI59_9HYPH</name>
<dbReference type="RefSeq" id="WP_152216513.1">
    <property type="nucleotide sequence ID" value="NZ_WESC01000009.1"/>
</dbReference>
<keyword evidence="3" id="KW-1185">Reference proteome</keyword>
<accession>A0A6N6VI59</accession>
<feature type="transmembrane region" description="Helical" evidence="1">
    <location>
        <begin position="84"/>
        <end position="105"/>
    </location>
</feature>
<reference evidence="2 3" key="1">
    <citation type="submission" date="2019-09" db="EMBL/GenBank/DDBJ databases">
        <title>Parvibaculum sedimenti sp. nov., isolated from sediment.</title>
        <authorList>
            <person name="Wang Y."/>
        </authorList>
    </citation>
    <scope>NUCLEOTIDE SEQUENCE [LARGE SCALE GENOMIC DNA]</scope>
    <source>
        <strain evidence="2 3">HXT-9</strain>
    </source>
</reference>